<dbReference type="Gene3D" id="6.10.20.100">
    <property type="match status" value="1"/>
</dbReference>
<dbReference type="GO" id="GO:0070025">
    <property type="term" value="F:carbon monoxide binding"/>
    <property type="evidence" value="ECO:0007669"/>
    <property type="project" value="TreeGrafter"/>
</dbReference>
<dbReference type="Gene3D" id="3.40.50.11750">
    <property type="entry name" value="HypD, alpha/beta domain 1"/>
    <property type="match status" value="2"/>
</dbReference>
<organism evidence="4 5">
    <name type="scientific">Helicobacter anseris</name>
    <dbReference type="NCBI Taxonomy" id="375926"/>
    <lineage>
        <taxon>Bacteria</taxon>
        <taxon>Pseudomonadati</taxon>
        <taxon>Campylobacterota</taxon>
        <taxon>Epsilonproteobacteria</taxon>
        <taxon>Campylobacterales</taxon>
        <taxon>Helicobacteraceae</taxon>
        <taxon>Helicobacter</taxon>
    </lineage>
</organism>
<accession>A0A3D8J557</accession>
<gene>
    <name evidence="4" type="ORF">CQA57_06610</name>
</gene>
<evidence type="ECO:0000256" key="1">
    <source>
        <dbReference type="ARBA" id="ARBA00007888"/>
    </source>
</evidence>
<comment type="caution">
    <text evidence="4">The sequence shown here is derived from an EMBL/GenBank/DDBJ whole genome shotgun (WGS) entry which is preliminary data.</text>
</comment>
<dbReference type="PANTHER" id="PTHR30149:SF0">
    <property type="entry name" value="HYDROGENASE MATURATION FACTOR HYPD"/>
    <property type="match status" value="1"/>
</dbReference>
<proteinExistence type="inferred from homology"/>
<evidence type="ECO:0000256" key="2">
    <source>
        <dbReference type="ARBA" id="ARBA00022723"/>
    </source>
</evidence>
<evidence type="ECO:0000313" key="5">
    <source>
        <dbReference type="Proteomes" id="UP000256695"/>
    </source>
</evidence>
<keyword evidence="5" id="KW-1185">Reference proteome</keyword>
<dbReference type="InterPro" id="IPR042243">
    <property type="entry name" value="HypD_1"/>
</dbReference>
<dbReference type="AlphaFoldDB" id="A0A3D8J557"/>
<dbReference type="OrthoDB" id="9770424at2"/>
<dbReference type="InterPro" id="IPR002780">
    <property type="entry name" value="Hyd_form_HypD"/>
</dbReference>
<dbReference type="GO" id="GO:0051604">
    <property type="term" value="P:protein maturation"/>
    <property type="evidence" value="ECO:0007669"/>
    <property type="project" value="TreeGrafter"/>
</dbReference>
<name>A0A3D8J557_9HELI</name>
<keyword evidence="3" id="KW-0408">Iron</keyword>
<dbReference type="InterPro" id="IPR042244">
    <property type="entry name" value="HypD_2_sf"/>
</dbReference>
<keyword evidence="2" id="KW-0479">Metal-binding</keyword>
<dbReference type="Proteomes" id="UP000256695">
    <property type="component" value="Unassembled WGS sequence"/>
</dbReference>
<evidence type="ECO:0000313" key="4">
    <source>
        <dbReference type="EMBL" id="RDU72632.1"/>
    </source>
</evidence>
<dbReference type="GO" id="GO:0051539">
    <property type="term" value="F:4 iron, 4 sulfur cluster binding"/>
    <property type="evidence" value="ECO:0007669"/>
    <property type="project" value="TreeGrafter"/>
</dbReference>
<comment type="similarity">
    <text evidence="1">Belongs to the HypD family.</text>
</comment>
<dbReference type="EMBL" id="NXLX01000018">
    <property type="protein sequence ID" value="RDU72632.1"/>
    <property type="molecule type" value="Genomic_DNA"/>
</dbReference>
<dbReference type="Pfam" id="PF01924">
    <property type="entry name" value="HypD"/>
    <property type="match status" value="1"/>
</dbReference>
<dbReference type="PIRSF" id="PIRSF005622">
    <property type="entry name" value="Hydrgn_mat_hypD"/>
    <property type="match status" value="1"/>
</dbReference>
<evidence type="ECO:0000256" key="3">
    <source>
        <dbReference type="ARBA" id="ARBA00023004"/>
    </source>
</evidence>
<protein>
    <submittedName>
        <fullName evidence="4">Hydrogenase formation protein HypD</fullName>
    </submittedName>
</protein>
<dbReference type="GO" id="GO:0005506">
    <property type="term" value="F:iron ion binding"/>
    <property type="evidence" value="ECO:0007669"/>
    <property type="project" value="TreeGrafter"/>
</dbReference>
<dbReference type="NCBIfam" id="TIGR00075">
    <property type="entry name" value="hypD"/>
    <property type="match status" value="1"/>
</dbReference>
<sequence length="374" mass="41708">MKNTNEQLLINSFRDKKIILALAKKITQEAQALQEKLYIMEVCGGHTHTLMKYGLTSLLPQNIECIHGPGCPVCIMPKNRINQAYEIAMLPDTILLTLGDMLKVPGSNGSLQNARSKGANIGFLYSPFQALEIAKQNPNKKVIYFAIGFETTTPMTAALLQRVIDENISNLFFHINHVLVPPPLYTILDSKDNKVNALLAPSHVSVITGSKIYEPLFDKYQIPIVVSGFEPVDMMQSLLMIVKQAVSKKPALEVEYSRVVNRNGNQKAQLLVEKFMETRENFEWRGLGNIPHSALKLKKEYAQYDAELIFDSHLSKEMIQDNRACRCGDILKGIAKPYDCKVFGKSCTPSNPLGSCMVSSEGACAAYFKYGALR</sequence>
<dbReference type="PANTHER" id="PTHR30149">
    <property type="entry name" value="HYDROGENASE PROTEIN ASSEMBLY PROTEIN HYPD"/>
    <property type="match status" value="1"/>
</dbReference>
<reference evidence="4 5" key="1">
    <citation type="submission" date="2018-04" db="EMBL/GenBank/DDBJ databases">
        <title>Novel Campyloabacter and Helicobacter Species and Strains.</title>
        <authorList>
            <person name="Mannion A.J."/>
            <person name="Shen Z."/>
            <person name="Fox J.G."/>
        </authorList>
    </citation>
    <scope>NUCLEOTIDE SEQUENCE [LARGE SCALE GENOMIC DNA]</scope>
    <source>
        <strain evidence="4 5">MIT 04-9362</strain>
    </source>
</reference>
<dbReference type="RefSeq" id="WP_115579450.1">
    <property type="nucleotide sequence ID" value="NZ_NXLX01000018.1"/>
</dbReference>